<dbReference type="Gene3D" id="3.30.1740.20">
    <property type="entry name" value="Ribosomal protein S26e"/>
    <property type="match status" value="1"/>
</dbReference>
<comment type="similarity">
    <text evidence="1 4">Belongs to the eukaryotic ribosomal protein eS26 family.</text>
</comment>
<dbReference type="GO" id="GO:0006412">
    <property type="term" value="P:translation"/>
    <property type="evidence" value="ECO:0007669"/>
    <property type="project" value="InterPro"/>
</dbReference>
<dbReference type="InterPro" id="IPR047864">
    <property type="entry name" value="Ribosomal_eS26_CS"/>
</dbReference>
<keyword evidence="3 4" id="KW-0687">Ribonucleoprotein</keyword>
<dbReference type="OMA" id="KCYCVSC"/>
<evidence type="ECO:0000256" key="2">
    <source>
        <dbReference type="ARBA" id="ARBA00022980"/>
    </source>
</evidence>
<dbReference type="eggNOG" id="KOG1768">
    <property type="taxonomic scope" value="Eukaryota"/>
</dbReference>
<reference evidence="6" key="1">
    <citation type="journal article" date="2013" name="Nature">
        <title>Draft genome of the wheat A-genome progenitor Triticum urartu.</title>
        <authorList>
            <person name="Ling H.Q."/>
            <person name="Zhao S."/>
            <person name="Liu D."/>
            <person name="Wang J."/>
            <person name="Sun H."/>
            <person name="Zhang C."/>
            <person name="Fan H."/>
            <person name="Li D."/>
            <person name="Dong L."/>
            <person name="Tao Y."/>
            <person name="Gao C."/>
            <person name="Wu H."/>
            <person name="Li Y."/>
            <person name="Cui Y."/>
            <person name="Guo X."/>
            <person name="Zheng S."/>
            <person name="Wang B."/>
            <person name="Yu K."/>
            <person name="Liang Q."/>
            <person name="Yang W."/>
            <person name="Lou X."/>
            <person name="Chen J."/>
            <person name="Feng M."/>
            <person name="Jian J."/>
            <person name="Zhang X."/>
            <person name="Luo G."/>
            <person name="Jiang Y."/>
            <person name="Liu J."/>
            <person name="Wang Z."/>
            <person name="Sha Y."/>
            <person name="Zhang B."/>
            <person name="Wu H."/>
            <person name="Tang D."/>
            <person name="Shen Q."/>
            <person name="Xue P."/>
            <person name="Zou S."/>
            <person name="Wang X."/>
            <person name="Liu X."/>
            <person name="Wang F."/>
            <person name="Yang Y."/>
            <person name="An X."/>
            <person name="Dong Z."/>
            <person name="Zhang K."/>
            <person name="Zhang X."/>
            <person name="Luo M.C."/>
            <person name="Dvorak J."/>
            <person name="Tong Y."/>
            <person name="Wang J."/>
            <person name="Yang H."/>
            <person name="Li Z."/>
            <person name="Wang D."/>
            <person name="Zhang A."/>
            <person name="Wang J."/>
        </authorList>
    </citation>
    <scope>NUCLEOTIDE SEQUENCE</scope>
</reference>
<evidence type="ECO:0000256" key="5">
    <source>
        <dbReference type="SAM" id="MobiDB-lite"/>
    </source>
</evidence>
<feature type="compositionally biased region" description="Gly residues" evidence="5">
    <location>
        <begin position="110"/>
        <end position="129"/>
    </location>
</feature>
<name>M7YW95_TRIUA</name>
<feature type="compositionally biased region" description="Basic and acidic residues" evidence="5">
    <location>
        <begin position="87"/>
        <end position="108"/>
    </location>
</feature>
<dbReference type="FunFam" id="3.30.1740.20:FF:000002">
    <property type="entry name" value="40S ribosomal protein S26"/>
    <property type="match status" value="1"/>
</dbReference>
<dbReference type="PROSITE" id="PS00733">
    <property type="entry name" value="RIBOSOMAL_S26E"/>
    <property type="match status" value="1"/>
</dbReference>
<proteinExistence type="inferred from homology"/>
<dbReference type="PANTHER" id="PTHR12538">
    <property type="entry name" value="40S RIBOSOMAL PROTEIN S26"/>
    <property type="match status" value="1"/>
</dbReference>
<dbReference type="PANTHER" id="PTHR12538:SF0">
    <property type="entry name" value="40S RIBOSOMAL PROTEIN S26"/>
    <property type="match status" value="1"/>
</dbReference>
<sequence>MAFKRRNGGRNKHGRGHVKYIRCSNCAKCCPKDKAIKRFLVRNIVEQAAVRDVQEACVHDGYVLPKLYAKVHHCVSCAIHAHIVRVRSRENRRNREPPQRFRRRDDGPRPGQGGPPRAGGPGGPGGAPAGAGAIPGAPAPRV</sequence>
<dbReference type="Pfam" id="PF01283">
    <property type="entry name" value="Ribosomal_S26e"/>
    <property type="match status" value="1"/>
</dbReference>
<dbReference type="GO" id="GO:0022627">
    <property type="term" value="C:cytosolic small ribosomal subunit"/>
    <property type="evidence" value="ECO:0007669"/>
    <property type="project" value="TreeGrafter"/>
</dbReference>
<organism evidence="6">
    <name type="scientific">Triticum urartu</name>
    <name type="common">Red wild einkorn</name>
    <name type="synonym">Crithodium urartu</name>
    <dbReference type="NCBI Taxonomy" id="4572"/>
    <lineage>
        <taxon>Eukaryota</taxon>
        <taxon>Viridiplantae</taxon>
        <taxon>Streptophyta</taxon>
        <taxon>Embryophyta</taxon>
        <taxon>Tracheophyta</taxon>
        <taxon>Spermatophyta</taxon>
        <taxon>Magnoliopsida</taxon>
        <taxon>Liliopsida</taxon>
        <taxon>Poales</taxon>
        <taxon>Poaceae</taxon>
        <taxon>BOP clade</taxon>
        <taxon>Pooideae</taxon>
        <taxon>Triticodae</taxon>
        <taxon>Triticeae</taxon>
        <taxon>Triticinae</taxon>
        <taxon>Triticum</taxon>
    </lineage>
</organism>
<dbReference type="AlphaFoldDB" id="M7YW95"/>
<dbReference type="InterPro" id="IPR000892">
    <property type="entry name" value="Ribosomal_eS26"/>
</dbReference>
<feature type="region of interest" description="Disordered" evidence="5">
    <location>
        <begin position="87"/>
        <end position="142"/>
    </location>
</feature>
<dbReference type="STRING" id="4572.M7YW95"/>
<evidence type="ECO:0000256" key="1">
    <source>
        <dbReference type="ARBA" id="ARBA00008596"/>
    </source>
</evidence>
<evidence type="ECO:0000256" key="3">
    <source>
        <dbReference type="ARBA" id="ARBA00023274"/>
    </source>
</evidence>
<evidence type="ECO:0000256" key="4">
    <source>
        <dbReference type="RuleBase" id="RU363128"/>
    </source>
</evidence>
<dbReference type="GO" id="GO:0003735">
    <property type="term" value="F:structural constituent of ribosome"/>
    <property type="evidence" value="ECO:0007669"/>
    <property type="project" value="InterPro"/>
</dbReference>
<dbReference type="EMBL" id="KD220359">
    <property type="protein sequence ID" value="EMS51411.1"/>
    <property type="molecule type" value="Genomic_DNA"/>
</dbReference>
<dbReference type="GO" id="GO:0003729">
    <property type="term" value="F:mRNA binding"/>
    <property type="evidence" value="ECO:0007669"/>
    <property type="project" value="TreeGrafter"/>
</dbReference>
<accession>M7YW95</accession>
<dbReference type="InterPro" id="IPR038551">
    <property type="entry name" value="Ribosomal_eS26_sf"/>
</dbReference>
<evidence type="ECO:0000313" key="6">
    <source>
        <dbReference type="EMBL" id="EMS51411.1"/>
    </source>
</evidence>
<gene>
    <name evidence="6" type="ORF">TRIUR3_24494</name>
</gene>
<keyword evidence="2 4" id="KW-0689">Ribosomal protein</keyword>
<protein>
    <recommendedName>
        <fullName evidence="4">40S ribosomal protein S26</fullName>
    </recommendedName>
</protein>